<dbReference type="Proteomes" id="UP001606099">
    <property type="component" value="Unassembled WGS sequence"/>
</dbReference>
<dbReference type="SMART" id="SM00382">
    <property type="entry name" value="AAA"/>
    <property type="match status" value="1"/>
</dbReference>
<keyword evidence="5 11" id="KW-0067">ATP-binding</keyword>
<dbReference type="Pfam" id="PF00664">
    <property type="entry name" value="ABC_membrane"/>
    <property type="match status" value="1"/>
</dbReference>
<dbReference type="GO" id="GO:0005524">
    <property type="term" value="F:ATP binding"/>
    <property type="evidence" value="ECO:0007669"/>
    <property type="project" value="UniProtKB-KW"/>
</dbReference>
<keyword evidence="6 8" id="KW-1133">Transmembrane helix</keyword>
<feature type="transmembrane region" description="Helical" evidence="8">
    <location>
        <begin position="156"/>
        <end position="176"/>
    </location>
</feature>
<keyword evidence="7 8" id="KW-0472">Membrane</keyword>
<keyword evidence="3 8" id="KW-0812">Transmembrane</keyword>
<keyword evidence="12" id="KW-1185">Reference proteome</keyword>
<comment type="subcellular location">
    <subcellularLocation>
        <location evidence="1">Cell membrane</location>
        <topology evidence="1">Multi-pass membrane protein</topology>
    </subcellularLocation>
</comment>
<feature type="domain" description="ABC transmembrane type-1" evidence="10">
    <location>
        <begin position="22"/>
        <end position="297"/>
    </location>
</feature>
<evidence type="ECO:0000256" key="1">
    <source>
        <dbReference type="ARBA" id="ARBA00004651"/>
    </source>
</evidence>
<dbReference type="InterPro" id="IPR003439">
    <property type="entry name" value="ABC_transporter-like_ATP-bd"/>
</dbReference>
<evidence type="ECO:0000259" key="9">
    <source>
        <dbReference type="PROSITE" id="PS50893"/>
    </source>
</evidence>
<feature type="transmembrane region" description="Helical" evidence="8">
    <location>
        <begin position="242"/>
        <end position="261"/>
    </location>
</feature>
<dbReference type="InterPro" id="IPR011527">
    <property type="entry name" value="ABC1_TM_dom"/>
</dbReference>
<dbReference type="Gene3D" id="1.20.1560.10">
    <property type="entry name" value="ABC transporter type 1, transmembrane domain"/>
    <property type="match status" value="1"/>
</dbReference>
<dbReference type="InterPro" id="IPR036640">
    <property type="entry name" value="ABC1_TM_sf"/>
</dbReference>
<name>A0ABW7FWS4_9BURK</name>
<dbReference type="Gene3D" id="3.40.50.300">
    <property type="entry name" value="P-loop containing nucleotide triphosphate hydrolases"/>
    <property type="match status" value="1"/>
</dbReference>
<dbReference type="PROSITE" id="PS00211">
    <property type="entry name" value="ABC_TRANSPORTER_1"/>
    <property type="match status" value="1"/>
</dbReference>
<dbReference type="SUPFAM" id="SSF90123">
    <property type="entry name" value="ABC transporter transmembrane region"/>
    <property type="match status" value="1"/>
</dbReference>
<evidence type="ECO:0000313" key="11">
    <source>
        <dbReference type="EMBL" id="MFG6448762.1"/>
    </source>
</evidence>
<dbReference type="PANTHER" id="PTHR43394:SF1">
    <property type="entry name" value="ATP-BINDING CASSETTE SUB-FAMILY B MEMBER 10, MITOCHONDRIAL"/>
    <property type="match status" value="1"/>
</dbReference>
<evidence type="ECO:0000256" key="3">
    <source>
        <dbReference type="ARBA" id="ARBA00022692"/>
    </source>
</evidence>
<feature type="domain" description="ABC transporter" evidence="9">
    <location>
        <begin position="331"/>
        <end position="567"/>
    </location>
</feature>
<dbReference type="InterPro" id="IPR039421">
    <property type="entry name" value="Type_1_exporter"/>
</dbReference>
<dbReference type="EMBL" id="JBIGHZ010000004">
    <property type="protein sequence ID" value="MFG6448762.1"/>
    <property type="molecule type" value="Genomic_DNA"/>
</dbReference>
<evidence type="ECO:0000259" key="10">
    <source>
        <dbReference type="PROSITE" id="PS50929"/>
    </source>
</evidence>
<proteinExistence type="predicted"/>
<dbReference type="InterPro" id="IPR003593">
    <property type="entry name" value="AAA+_ATPase"/>
</dbReference>
<evidence type="ECO:0000313" key="12">
    <source>
        <dbReference type="Proteomes" id="UP001606099"/>
    </source>
</evidence>
<dbReference type="SUPFAM" id="SSF52540">
    <property type="entry name" value="P-loop containing nucleoside triphosphate hydrolases"/>
    <property type="match status" value="1"/>
</dbReference>
<evidence type="ECO:0000256" key="6">
    <source>
        <dbReference type="ARBA" id="ARBA00022989"/>
    </source>
</evidence>
<feature type="transmembrane region" description="Helical" evidence="8">
    <location>
        <begin position="20"/>
        <end position="42"/>
    </location>
</feature>
<reference evidence="11 12" key="1">
    <citation type="submission" date="2024-08" db="EMBL/GenBank/DDBJ databases">
        <authorList>
            <person name="Lu H."/>
        </authorList>
    </citation>
    <scope>NUCLEOTIDE SEQUENCE [LARGE SCALE GENOMIC DNA]</scope>
    <source>
        <strain evidence="11 12">BYS180W</strain>
    </source>
</reference>
<keyword evidence="2" id="KW-1003">Cell membrane</keyword>
<sequence length="582" mass="62990">MNKLAIRLFLRRNAKHLAELGFASLLINLIMLGMPLFSMLVYDKAIGNQVHDTLWALAIGMALITAIEGLLRWSRALMLEHAGARWDAFLDERLMRGVLQAPLTRQLVPAEVMARMREVSQSRDALSAQSLMGWADLPFVLLFALAMAIIAGPLVFIPLALGLGLMALGQLFHALAHRRQTDANTVTRHKLQLLMDVLLARDALHGRLRAVQALKSYREQALHSAKASARARWWQQLQSQTMPLVVTMNSVLVLVVGVYMIEAQTLSVGGLISANLLAMRLLSAMCTVAPLWNRWSELQQALTELGKTVELKVPPLLPQEAMATALASEGLCLEGLQFTYPGKDRPALNQLNVQLRANGLVAVVGGSGSGKSSLLKVLAGQLPHTAGRYSFGAHLIDSDEQRLWLCRQVMHKPQDPSFLGGTVRDIVAGGDLQATDEAITTALRQAGLGPMLERGELGLNSLIGTNGLGLSGGQRQMLALASCFHGASAVLLLDEPTLGLDRQAQDRLIQTLQTLSKERCVLISTHAAELINMADRVLVLDRGQLVADGHPSQLMPTRPAGAAQTTGRMVVTTAQAEDSGTL</sequence>
<evidence type="ECO:0000256" key="7">
    <source>
        <dbReference type="ARBA" id="ARBA00023136"/>
    </source>
</evidence>
<organism evidence="11 12">
    <name type="scientific">Roseateles rivi</name>
    <dbReference type="NCBI Taxonomy" id="3299028"/>
    <lineage>
        <taxon>Bacteria</taxon>
        <taxon>Pseudomonadati</taxon>
        <taxon>Pseudomonadota</taxon>
        <taxon>Betaproteobacteria</taxon>
        <taxon>Burkholderiales</taxon>
        <taxon>Sphaerotilaceae</taxon>
        <taxon>Roseateles</taxon>
    </lineage>
</organism>
<feature type="transmembrane region" description="Helical" evidence="8">
    <location>
        <begin position="54"/>
        <end position="71"/>
    </location>
</feature>
<keyword evidence="4" id="KW-0547">Nucleotide-binding</keyword>
<evidence type="ECO:0000256" key="4">
    <source>
        <dbReference type="ARBA" id="ARBA00022741"/>
    </source>
</evidence>
<feature type="transmembrane region" description="Helical" evidence="8">
    <location>
        <begin position="131"/>
        <end position="150"/>
    </location>
</feature>
<dbReference type="PROSITE" id="PS50929">
    <property type="entry name" value="ABC_TM1F"/>
    <property type="match status" value="1"/>
</dbReference>
<comment type="caution">
    <text evidence="11">The sequence shown here is derived from an EMBL/GenBank/DDBJ whole genome shotgun (WGS) entry which is preliminary data.</text>
</comment>
<dbReference type="Pfam" id="PF00005">
    <property type="entry name" value="ABC_tran"/>
    <property type="match status" value="1"/>
</dbReference>
<evidence type="ECO:0000256" key="5">
    <source>
        <dbReference type="ARBA" id="ARBA00022840"/>
    </source>
</evidence>
<gene>
    <name evidence="11" type="ORF">ACG0Z6_11000</name>
</gene>
<evidence type="ECO:0000256" key="2">
    <source>
        <dbReference type="ARBA" id="ARBA00022475"/>
    </source>
</evidence>
<evidence type="ECO:0000256" key="8">
    <source>
        <dbReference type="SAM" id="Phobius"/>
    </source>
</evidence>
<accession>A0ABW7FWS4</accession>
<dbReference type="InterPro" id="IPR027417">
    <property type="entry name" value="P-loop_NTPase"/>
</dbReference>
<dbReference type="RefSeq" id="WP_394461303.1">
    <property type="nucleotide sequence ID" value="NZ_JBIGHZ010000004.1"/>
</dbReference>
<dbReference type="PROSITE" id="PS50893">
    <property type="entry name" value="ABC_TRANSPORTER_2"/>
    <property type="match status" value="1"/>
</dbReference>
<protein>
    <submittedName>
        <fullName evidence="11">ATP-binding cassette domain-containing protein</fullName>
    </submittedName>
</protein>
<dbReference type="PANTHER" id="PTHR43394">
    <property type="entry name" value="ATP-DEPENDENT PERMEASE MDL1, MITOCHONDRIAL"/>
    <property type="match status" value="1"/>
</dbReference>
<dbReference type="InterPro" id="IPR017871">
    <property type="entry name" value="ABC_transporter-like_CS"/>
</dbReference>